<protein>
    <submittedName>
        <fullName evidence="1">Signal peptidase I</fullName>
    </submittedName>
</protein>
<reference evidence="1" key="1">
    <citation type="submission" date="2019-09" db="EMBL/GenBank/DDBJ databases">
        <authorList>
            <person name="Li J."/>
        </authorList>
    </citation>
    <scope>NUCLEOTIDE SEQUENCE [LARGE SCALE GENOMIC DNA]</scope>
    <source>
        <strain evidence="1">NRBC 14897</strain>
    </source>
</reference>
<name>A0A641AS28_9ACTN</name>
<dbReference type="Pfam" id="PF17957">
    <property type="entry name" value="Big_7"/>
    <property type="match status" value="3"/>
</dbReference>
<evidence type="ECO:0000313" key="1">
    <source>
        <dbReference type="EMBL" id="KAA1379861.1"/>
    </source>
</evidence>
<proteinExistence type="predicted"/>
<sequence>MSSTTPRHRQVAARKTSRLPLALAALVAVVAAVALTGSSSASFVSTSASTGTVSAAADWTPPTVAVSAPASIVKGIVTVTATASDADSGVAGVNIQRAAAGSSDWTSLCITNTSPFSCSWDTTQVADGAYDLRAIAVDRAANSTTSAVVRTTVANNVTVVLARPGDVLSGTATTTTTVTGAAGITPTVRVEYAPTATTTWTTLCTAATSPFTCSVNTANLPNGTYDLRSVAVSGSTTYTSAVVSRVVVDNLAPTVTMTDPGTALKGTKTFTATAADTHSGIAKVVIQSSTGGTWSDLCTITSSATTSYSCSVDTGAQLPNGTYSFRAQATDRAGNATTSAAITGRVVQNTVSTVVLNAPSTYLRGTVPLTATTTTNGTISSVRFQRSPAGAGTWTDICTDTTSPYTCSFTTNGTAGVADGTYDLRAVLTDSDGRTTTSTVVTNRIVDNTAARGVDVQTTNGGTAGRIDAGDTMVFTFSEQMDLSSIYAGWSGSATLGTVRVRGALSGASNVLDVTAPSNVRLGTVDLIENFSLLFDNTADMSMTASTVTVDGVARTVVTIKVLSASGYQVSSPATMVWTPSAAALDLAGNPTSTATVSESGQPDLDF</sequence>
<gene>
    <name evidence="1" type="ORF">ESP62_001210</name>
</gene>
<dbReference type="EMBL" id="SDPP02000001">
    <property type="protein sequence ID" value="KAA1379861.1"/>
    <property type="molecule type" value="Genomic_DNA"/>
</dbReference>
<dbReference type="Gene3D" id="2.60.40.10">
    <property type="entry name" value="Immunoglobulins"/>
    <property type="match status" value="3"/>
</dbReference>
<accession>A0A641AS28</accession>
<dbReference type="AlphaFoldDB" id="A0A641AS28"/>
<organism evidence="1 2">
    <name type="scientific">Aeromicrobium fastidiosum</name>
    <dbReference type="NCBI Taxonomy" id="52699"/>
    <lineage>
        <taxon>Bacteria</taxon>
        <taxon>Bacillati</taxon>
        <taxon>Actinomycetota</taxon>
        <taxon>Actinomycetes</taxon>
        <taxon>Propionibacteriales</taxon>
        <taxon>Nocardioidaceae</taxon>
        <taxon>Aeromicrobium</taxon>
    </lineage>
</organism>
<dbReference type="InterPro" id="IPR013783">
    <property type="entry name" value="Ig-like_fold"/>
</dbReference>
<comment type="caution">
    <text evidence="1">The sequence shown here is derived from an EMBL/GenBank/DDBJ whole genome shotgun (WGS) entry which is preliminary data.</text>
</comment>
<dbReference type="RefSeq" id="WP_129179776.1">
    <property type="nucleotide sequence ID" value="NZ_JAGIOG010000001.1"/>
</dbReference>
<dbReference type="OrthoDB" id="5241786at2"/>
<evidence type="ECO:0000313" key="2">
    <source>
        <dbReference type="Proteomes" id="UP001515100"/>
    </source>
</evidence>
<dbReference type="Proteomes" id="UP001515100">
    <property type="component" value="Unassembled WGS sequence"/>
</dbReference>
<dbReference type="GO" id="GO:0005975">
    <property type="term" value="P:carbohydrate metabolic process"/>
    <property type="evidence" value="ECO:0007669"/>
    <property type="project" value="UniProtKB-ARBA"/>
</dbReference>
<keyword evidence="2" id="KW-1185">Reference proteome</keyword>